<gene>
    <name evidence="1" type="ORF">S01H1_60682</name>
</gene>
<organism evidence="1">
    <name type="scientific">marine sediment metagenome</name>
    <dbReference type="NCBI Taxonomy" id="412755"/>
    <lineage>
        <taxon>unclassified sequences</taxon>
        <taxon>metagenomes</taxon>
        <taxon>ecological metagenomes</taxon>
    </lineage>
</organism>
<comment type="caution">
    <text evidence="1">The sequence shown here is derived from an EMBL/GenBank/DDBJ whole genome shotgun (WGS) entry which is preliminary data.</text>
</comment>
<accession>X0WD97</accession>
<feature type="non-terminal residue" evidence="1">
    <location>
        <position position="99"/>
    </location>
</feature>
<dbReference type="AlphaFoldDB" id="X0WD97"/>
<dbReference type="EMBL" id="BARS01039752">
    <property type="protein sequence ID" value="GAG22528.1"/>
    <property type="molecule type" value="Genomic_DNA"/>
</dbReference>
<proteinExistence type="predicted"/>
<reference evidence="1" key="1">
    <citation type="journal article" date="2014" name="Front. Microbiol.">
        <title>High frequency of phylogenetically diverse reductive dehalogenase-homologous genes in deep subseafloor sedimentary metagenomes.</title>
        <authorList>
            <person name="Kawai M."/>
            <person name="Futagami T."/>
            <person name="Toyoda A."/>
            <person name="Takaki Y."/>
            <person name="Nishi S."/>
            <person name="Hori S."/>
            <person name="Arai W."/>
            <person name="Tsubouchi T."/>
            <person name="Morono Y."/>
            <person name="Uchiyama I."/>
            <person name="Ito T."/>
            <person name="Fujiyama A."/>
            <person name="Inagaki F."/>
            <person name="Takami H."/>
        </authorList>
    </citation>
    <scope>NUCLEOTIDE SEQUENCE</scope>
    <source>
        <strain evidence="1">Expedition CK06-06</strain>
    </source>
</reference>
<sequence length="99" mass="11911">MTNTKFITPEKFKETFLSFATKEEDRIISFWREDKKYTELMLGYNEGIIANTAKALEQEYHREYWSIDAVYFKNKIKEYFSELGIYAEYLSVAIEHENL</sequence>
<evidence type="ECO:0000313" key="1">
    <source>
        <dbReference type="EMBL" id="GAG22528.1"/>
    </source>
</evidence>
<name>X0WD97_9ZZZZ</name>
<protein>
    <submittedName>
        <fullName evidence="1">Uncharacterized protein</fullName>
    </submittedName>
</protein>